<gene>
    <name evidence="18" type="ORF">TREES_T100014863</name>
</gene>
<evidence type="ECO:0000256" key="12">
    <source>
        <dbReference type="ARBA" id="ARBA00023136"/>
    </source>
</evidence>
<dbReference type="EMBL" id="KB320663">
    <property type="protein sequence ID" value="ELW66009.1"/>
    <property type="molecule type" value="Genomic_DNA"/>
</dbReference>
<dbReference type="PANTHER" id="PTHR15627">
    <property type="entry name" value="NATURAL KILLER CELL-SPECIFIC ANTIGEN KLIP1"/>
    <property type="match status" value="1"/>
</dbReference>
<evidence type="ECO:0000256" key="2">
    <source>
        <dbReference type="ARBA" id="ARBA00004496"/>
    </source>
</evidence>
<evidence type="ECO:0000256" key="14">
    <source>
        <dbReference type="ARBA" id="ARBA00024809"/>
    </source>
</evidence>
<evidence type="ECO:0000256" key="15">
    <source>
        <dbReference type="ARBA" id="ARBA00032951"/>
    </source>
</evidence>
<accession>L9KU82</accession>
<evidence type="ECO:0000256" key="7">
    <source>
        <dbReference type="ARBA" id="ARBA00022490"/>
    </source>
</evidence>
<protein>
    <recommendedName>
        <fullName evidence="5">Protein YIPF3</fullName>
    </recommendedName>
    <alternativeName>
        <fullName evidence="15">YIP1 family member 3</fullName>
    </alternativeName>
</protein>
<feature type="transmembrane region" description="Helical" evidence="17">
    <location>
        <begin position="338"/>
        <end position="358"/>
    </location>
</feature>
<evidence type="ECO:0000256" key="3">
    <source>
        <dbReference type="ARBA" id="ARBA00004651"/>
    </source>
</evidence>
<comment type="similarity">
    <text evidence="4">Belongs to the YIP1 family.</text>
</comment>
<reference evidence="19" key="2">
    <citation type="journal article" date="2013" name="Nat. Commun.">
        <title>Genome of the Chinese tree shrew.</title>
        <authorList>
            <person name="Fan Y."/>
            <person name="Huang Z.Y."/>
            <person name="Cao C.C."/>
            <person name="Chen C.S."/>
            <person name="Chen Y.X."/>
            <person name="Fan D.D."/>
            <person name="He J."/>
            <person name="Hou H.L."/>
            <person name="Hu L."/>
            <person name="Hu X.T."/>
            <person name="Jiang X.T."/>
            <person name="Lai R."/>
            <person name="Lang Y.S."/>
            <person name="Liang B."/>
            <person name="Liao S.G."/>
            <person name="Mu D."/>
            <person name="Ma Y.Y."/>
            <person name="Niu Y.Y."/>
            <person name="Sun X.Q."/>
            <person name="Xia J.Q."/>
            <person name="Xiao J."/>
            <person name="Xiong Z.Q."/>
            <person name="Xu L."/>
            <person name="Yang L."/>
            <person name="Zhang Y."/>
            <person name="Zhao W."/>
            <person name="Zhao X.D."/>
            <person name="Zheng Y.T."/>
            <person name="Zhou J.M."/>
            <person name="Zhu Y.B."/>
            <person name="Zhang G.J."/>
            <person name="Wang J."/>
            <person name="Yao Y.G."/>
        </authorList>
    </citation>
    <scope>NUCLEOTIDE SEQUENCE [LARGE SCALE GENOMIC DNA]</scope>
</reference>
<evidence type="ECO:0000256" key="11">
    <source>
        <dbReference type="ARBA" id="ARBA00023034"/>
    </source>
</evidence>
<dbReference type="InParanoid" id="L9KU82"/>
<keyword evidence="8 17" id="KW-0812">Transmembrane</keyword>
<dbReference type="FunCoup" id="L9KU82">
    <property type="interactions" value="1567"/>
</dbReference>
<comment type="function">
    <text evidence="14">Involved in the maintenance of the Golgi structure. May play a role in hematopoiesis.</text>
</comment>
<dbReference type="STRING" id="246437.L9KU82"/>
<dbReference type="Proteomes" id="UP000011518">
    <property type="component" value="Unassembled WGS sequence"/>
</dbReference>
<keyword evidence="10 17" id="KW-1133">Transmembrane helix</keyword>
<keyword evidence="9" id="KW-0221">Differentiation</keyword>
<proteinExistence type="inferred from homology"/>
<keyword evidence="13" id="KW-0325">Glycoprotein</keyword>
<evidence type="ECO:0000256" key="16">
    <source>
        <dbReference type="SAM" id="MobiDB-lite"/>
    </source>
</evidence>
<feature type="transmembrane region" description="Helical" evidence="17">
    <location>
        <begin position="370"/>
        <end position="391"/>
    </location>
</feature>
<feature type="compositionally biased region" description="Low complexity" evidence="16">
    <location>
        <begin position="1"/>
        <end position="10"/>
    </location>
</feature>
<dbReference type="GO" id="GO:0005794">
    <property type="term" value="C:Golgi apparatus"/>
    <property type="evidence" value="ECO:0007669"/>
    <property type="project" value="UniProtKB-SubCell"/>
</dbReference>
<evidence type="ECO:0000256" key="5">
    <source>
        <dbReference type="ARBA" id="ARBA00015622"/>
    </source>
</evidence>
<keyword evidence="12 17" id="KW-0472">Membrane</keyword>
<sequence length="445" mass="48826">MAATAAPAGGARNGAGPEWGGFEENIQGGGSAVIDMENMDDTSGSSFEDMGELHQRLREEEVDADAAAAEEEDGEFLGMKGFKGQLSRQVADQMWQAGKRQASRAFSLYANIDILRPYFDVEPAQGGGSAVIDMENMDDTSGSSFEDMGELHQRLREEEVDADAAAAEEEDGEFLGMKGFKGQLSRQVADQMWQAGKRQASRAFSLYANIDILRPYFDVEPAQVRSRLLESMIPIKMVNFPQKIAGELYGPLMLVFTLVAILLHGMKTSDTIIREGTLMGTAIGTCFGYWLGVSSFIYFLAYLCNAQITMLQMLALLGYGLFGHCIVLFITYNIHLHALFYLFWLLVGGLSTLRMVAVLVSRTVGPTQRLLLCGTLAALHMLFLLYLHFAYHKVVEGILDTLEGPNILPMQRVPRDIPAVLPAARLPTTVLNATARAIAVTLQSR</sequence>
<evidence type="ECO:0000256" key="10">
    <source>
        <dbReference type="ARBA" id="ARBA00022989"/>
    </source>
</evidence>
<dbReference type="InterPro" id="IPR051521">
    <property type="entry name" value="tRNA_Mod/Golgi_Maint"/>
</dbReference>
<organism evidence="18 19">
    <name type="scientific">Tupaia chinensis</name>
    <name type="common">Chinese tree shrew</name>
    <name type="synonym">Tupaia belangeri chinensis</name>
    <dbReference type="NCBI Taxonomy" id="246437"/>
    <lineage>
        <taxon>Eukaryota</taxon>
        <taxon>Metazoa</taxon>
        <taxon>Chordata</taxon>
        <taxon>Craniata</taxon>
        <taxon>Vertebrata</taxon>
        <taxon>Euteleostomi</taxon>
        <taxon>Mammalia</taxon>
        <taxon>Eutheria</taxon>
        <taxon>Euarchontoglires</taxon>
        <taxon>Scandentia</taxon>
        <taxon>Tupaiidae</taxon>
        <taxon>Tupaia</taxon>
    </lineage>
</organism>
<dbReference type="GO" id="GO:0005886">
    <property type="term" value="C:plasma membrane"/>
    <property type="evidence" value="ECO:0007669"/>
    <property type="project" value="UniProtKB-SubCell"/>
</dbReference>
<feature type="transmembrane region" description="Helical" evidence="17">
    <location>
        <begin position="313"/>
        <end position="332"/>
    </location>
</feature>
<dbReference type="eggNOG" id="KOG3114">
    <property type="taxonomic scope" value="Eukaryota"/>
</dbReference>
<feature type="region of interest" description="Disordered" evidence="16">
    <location>
        <begin position="1"/>
        <end position="75"/>
    </location>
</feature>
<evidence type="ECO:0000256" key="9">
    <source>
        <dbReference type="ARBA" id="ARBA00022782"/>
    </source>
</evidence>
<dbReference type="PANTHER" id="PTHR15627:SF14">
    <property type="entry name" value="PROTEIN YIPF3"/>
    <property type="match status" value="1"/>
</dbReference>
<reference evidence="19" key="1">
    <citation type="submission" date="2012-07" db="EMBL/GenBank/DDBJ databases">
        <title>Genome of the Chinese tree shrew, a rising model animal genetically related to primates.</title>
        <authorList>
            <person name="Zhang G."/>
            <person name="Fan Y."/>
            <person name="Yao Y."/>
            <person name="Huang Z."/>
        </authorList>
    </citation>
    <scope>NUCLEOTIDE SEQUENCE [LARGE SCALE GENOMIC DNA]</scope>
</reference>
<evidence type="ECO:0000256" key="6">
    <source>
        <dbReference type="ARBA" id="ARBA00022475"/>
    </source>
</evidence>
<comment type="subcellular location">
    <subcellularLocation>
        <location evidence="3">Cell membrane</location>
        <topology evidence="3">Multi-pass membrane protein</topology>
    </subcellularLocation>
    <subcellularLocation>
        <location evidence="2">Cytoplasm</location>
    </subcellularLocation>
    <subcellularLocation>
        <location evidence="1">Golgi apparatus</location>
        <location evidence="1">cis-Golgi network membrane</location>
        <topology evidence="1">Multi-pass membrane protein</topology>
    </subcellularLocation>
</comment>
<dbReference type="GO" id="GO:0030154">
    <property type="term" value="P:cell differentiation"/>
    <property type="evidence" value="ECO:0007669"/>
    <property type="project" value="UniProtKB-KW"/>
</dbReference>
<feature type="transmembrane region" description="Helical" evidence="17">
    <location>
        <begin position="278"/>
        <end position="301"/>
    </location>
</feature>
<evidence type="ECO:0000256" key="4">
    <source>
        <dbReference type="ARBA" id="ARBA00010596"/>
    </source>
</evidence>
<keyword evidence="19" id="KW-1185">Reference proteome</keyword>
<keyword evidence="6" id="KW-1003">Cell membrane</keyword>
<evidence type="ECO:0000256" key="8">
    <source>
        <dbReference type="ARBA" id="ARBA00022692"/>
    </source>
</evidence>
<feature type="compositionally biased region" description="Acidic residues" evidence="16">
    <location>
        <begin position="60"/>
        <end position="75"/>
    </location>
</feature>
<evidence type="ECO:0000256" key="13">
    <source>
        <dbReference type="ARBA" id="ARBA00023180"/>
    </source>
</evidence>
<evidence type="ECO:0000313" key="19">
    <source>
        <dbReference type="Proteomes" id="UP000011518"/>
    </source>
</evidence>
<evidence type="ECO:0000313" key="18">
    <source>
        <dbReference type="EMBL" id="ELW66009.1"/>
    </source>
</evidence>
<evidence type="ECO:0000256" key="17">
    <source>
        <dbReference type="SAM" id="Phobius"/>
    </source>
</evidence>
<name>L9KU82_TUPCH</name>
<keyword evidence="11" id="KW-0333">Golgi apparatus</keyword>
<dbReference type="AlphaFoldDB" id="L9KU82"/>
<feature type="transmembrane region" description="Helical" evidence="17">
    <location>
        <begin position="248"/>
        <end position="266"/>
    </location>
</feature>
<evidence type="ECO:0000256" key="1">
    <source>
        <dbReference type="ARBA" id="ARBA00004257"/>
    </source>
</evidence>
<keyword evidence="7" id="KW-0963">Cytoplasm</keyword>